<dbReference type="InterPro" id="IPR036683">
    <property type="entry name" value="CO_DH_flav_C_dom_sf"/>
</dbReference>
<name>A0ABP9NCU1_9PSEU</name>
<dbReference type="RefSeq" id="WP_425570456.1">
    <property type="nucleotide sequence ID" value="NZ_BAABJO010000003.1"/>
</dbReference>
<sequence>MSILGTRVVRTEDSKLLTSLDVVRYVGEPVAAVVTDERYQGQVAAELVVVDHDPLRAVIDRLAAEGTHPPDEPGAGAAYREHLVRVLVRRALEEAAQRETAQRETAQREGTA</sequence>
<proteinExistence type="predicted"/>
<dbReference type="InterPro" id="IPR036856">
    <property type="entry name" value="Ald_Oxase/Xan_DH_a/b_sf"/>
</dbReference>
<accession>A0ABP9NCU1</accession>
<gene>
    <name evidence="1" type="ORF">GCM10023320_08590</name>
</gene>
<comment type="caution">
    <text evidence="1">The sequence shown here is derived from an EMBL/GenBank/DDBJ whole genome shotgun (WGS) entry which is preliminary data.</text>
</comment>
<dbReference type="Gene3D" id="3.90.1170.50">
    <property type="entry name" value="Aldehyde oxidase/xanthine dehydrogenase, a/b hammerhead"/>
    <property type="match status" value="1"/>
</dbReference>
<evidence type="ECO:0000313" key="2">
    <source>
        <dbReference type="Proteomes" id="UP001500804"/>
    </source>
</evidence>
<keyword evidence="2" id="KW-1185">Reference proteome</keyword>
<dbReference type="EMBL" id="BAABJO010000003">
    <property type="protein sequence ID" value="GAA5113241.1"/>
    <property type="molecule type" value="Genomic_DNA"/>
</dbReference>
<organism evidence="1 2">
    <name type="scientific">Pseudonocardia adelaidensis</name>
    <dbReference type="NCBI Taxonomy" id="648754"/>
    <lineage>
        <taxon>Bacteria</taxon>
        <taxon>Bacillati</taxon>
        <taxon>Actinomycetota</taxon>
        <taxon>Actinomycetes</taxon>
        <taxon>Pseudonocardiales</taxon>
        <taxon>Pseudonocardiaceae</taxon>
        <taxon>Pseudonocardia</taxon>
    </lineage>
</organism>
<evidence type="ECO:0000313" key="1">
    <source>
        <dbReference type="EMBL" id="GAA5113241.1"/>
    </source>
</evidence>
<reference evidence="2" key="1">
    <citation type="journal article" date="2019" name="Int. J. Syst. Evol. Microbiol.">
        <title>The Global Catalogue of Microorganisms (GCM) 10K type strain sequencing project: providing services to taxonomists for standard genome sequencing and annotation.</title>
        <authorList>
            <consortium name="The Broad Institute Genomics Platform"/>
            <consortium name="The Broad Institute Genome Sequencing Center for Infectious Disease"/>
            <person name="Wu L."/>
            <person name="Ma J."/>
        </authorList>
    </citation>
    <scope>NUCLEOTIDE SEQUENCE [LARGE SCALE GENOMIC DNA]</scope>
    <source>
        <strain evidence="2">JCM 18302</strain>
    </source>
</reference>
<dbReference type="Gene3D" id="3.30.365.10">
    <property type="entry name" value="Aldehyde oxidase/xanthine dehydrogenase, molybdopterin binding domain"/>
    <property type="match status" value="1"/>
</dbReference>
<dbReference type="SUPFAM" id="SSF54665">
    <property type="entry name" value="CO dehydrogenase molybdoprotein N-domain-like"/>
    <property type="match status" value="1"/>
</dbReference>
<dbReference type="Proteomes" id="UP001500804">
    <property type="component" value="Unassembled WGS sequence"/>
</dbReference>
<dbReference type="SUPFAM" id="SSF55447">
    <property type="entry name" value="CO dehydrogenase flavoprotein C-terminal domain-like"/>
    <property type="match status" value="1"/>
</dbReference>
<protein>
    <submittedName>
        <fullName evidence="1">Uncharacterized protein</fullName>
    </submittedName>
</protein>